<dbReference type="EMBL" id="CAJZBQ010000053">
    <property type="protein sequence ID" value="CAG9331252.1"/>
    <property type="molecule type" value="Genomic_DNA"/>
</dbReference>
<protein>
    <submittedName>
        <fullName evidence="2">Uncharacterized protein</fullName>
    </submittedName>
</protein>
<evidence type="ECO:0000256" key="1">
    <source>
        <dbReference type="SAM" id="Phobius"/>
    </source>
</evidence>
<comment type="caution">
    <text evidence="2">The sequence shown here is derived from an EMBL/GenBank/DDBJ whole genome shotgun (WGS) entry which is preliminary data.</text>
</comment>
<dbReference type="AlphaFoldDB" id="A0AAU9KDI3"/>
<keyword evidence="3" id="KW-1185">Reference proteome</keyword>
<evidence type="ECO:0000313" key="2">
    <source>
        <dbReference type="EMBL" id="CAG9331252.1"/>
    </source>
</evidence>
<name>A0AAU9KDI3_9CILI</name>
<feature type="transmembrane region" description="Helical" evidence="1">
    <location>
        <begin position="71"/>
        <end position="91"/>
    </location>
</feature>
<keyword evidence="1" id="KW-1133">Transmembrane helix</keyword>
<proteinExistence type="predicted"/>
<accession>A0AAU9KDI3</accession>
<reference evidence="2" key="1">
    <citation type="submission" date="2021-09" db="EMBL/GenBank/DDBJ databases">
        <authorList>
            <consortium name="AG Swart"/>
            <person name="Singh M."/>
            <person name="Singh A."/>
            <person name="Seah K."/>
            <person name="Emmerich C."/>
        </authorList>
    </citation>
    <scope>NUCLEOTIDE SEQUENCE</scope>
    <source>
        <strain evidence="2">ATCC30299</strain>
    </source>
</reference>
<sequence length="107" mass="12477">MDKLAKAQKFLSLSAQKPIPAYSENTQLKLLSISDVENERKALAGCELDLAIIRDNYIKSQDLPKWKQKILLRRLFITCIGGLWVLVYSYGKIERIMDFFDYSIYIR</sequence>
<organism evidence="2 3">
    <name type="scientific">Blepharisma stoltei</name>
    <dbReference type="NCBI Taxonomy" id="1481888"/>
    <lineage>
        <taxon>Eukaryota</taxon>
        <taxon>Sar</taxon>
        <taxon>Alveolata</taxon>
        <taxon>Ciliophora</taxon>
        <taxon>Postciliodesmatophora</taxon>
        <taxon>Heterotrichea</taxon>
        <taxon>Heterotrichida</taxon>
        <taxon>Blepharismidae</taxon>
        <taxon>Blepharisma</taxon>
    </lineage>
</organism>
<keyword evidence="1" id="KW-0472">Membrane</keyword>
<keyword evidence="1" id="KW-0812">Transmembrane</keyword>
<evidence type="ECO:0000313" key="3">
    <source>
        <dbReference type="Proteomes" id="UP001162131"/>
    </source>
</evidence>
<dbReference type="Proteomes" id="UP001162131">
    <property type="component" value="Unassembled WGS sequence"/>
</dbReference>
<gene>
    <name evidence="2" type="ORF">BSTOLATCC_MIC53327</name>
</gene>